<feature type="transmembrane region" description="Helical" evidence="7">
    <location>
        <begin position="69"/>
        <end position="91"/>
    </location>
</feature>
<organism evidence="9 10">
    <name type="scientific">Streptomyces sp. 900105755</name>
    <dbReference type="NCBI Taxonomy" id="3154389"/>
    <lineage>
        <taxon>Bacteria</taxon>
        <taxon>Bacillati</taxon>
        <taxon>Actinomycetota</taxon>
        <taxon>Actinomycetes</taxon>
        <taxon>Kitasatosporales</taxon>
        <taxon>Streptomycetaceae</taxon>
        <taxon>Streptomyces</taxon>
    </lineage>
</organism>
<keyword evidence="4 7" id="KW-0812">Transmembrane</keyword>
<dbReference type="Pfam" id="PF00528">
    <property type="entry name" value="BPD_transp_1"/>
    <property type="match status" value="1"/>
</dbReference>
<reference evidence="9 10" key="1">
    <citation type="submission" date="2024-06" db="EMBL/GenBank/DDBJ databases">
        <title>The Natural Products Discovery Center: Release of the First 8490 Sequenced Strains for Exploring Actinobacteria Biosynthetic Diversity.</title>
        <authorList>
            <person name="Kalkreuter E."/>
            <person name="Kautsar S.A."/>
            <person name="Yang D."/>
            <person name="Bader C.D."/>
            <person name="Teijaro C.N."/>
            <person name="Fluegel L."/>
            <person name="Davis C.M."/>
            <person name="Simpson J.R."/>
            <person name="Lauterbach L."/>
            <person name="Steele A.D."/>
            <person name="Gui C."/>
            <person name="Meng S."/>
            <person name="Li G."/>
            <person name="Viehrig K."/>
            <person name="Ye F."/>
            <person name="Su P."/>
            <person name="Kiefer A.F."/>
            <person name="Nichols A."/>
            <person name="Cepeda A.J."/>
            <person name="Yan W."/>
            <person name="Fan B."/>
            <person name="Jiang Y."/>
            <person name="Adhikari A."/>
            <person name="Zheng C.-J."/>
            <person name="Schuster L."/>
            <person name="Cowan T.M."/>
            <person name="Smanski M.J."/>
            <person name="Chevrette M.G."/>
            <person name="De Carvalho L.P.S."/>
            <person name="Shen B."/>
        </authorList>
    </citation>
    <scope>NUCLEOTIDE SEQUENCE [LARGE SCALE GENOMIC DNA]</scope>
    <source>
        <strain evidence="9 10">NPDC001694</strain>
    </source>
</reference>
<dbReference type="SUPFAM" id="SSF161098">
    <property type="entry name" value="MetI-like"/>
    <property type="match status" value="1"/>
</dbReference>
<dbReference type="RefSeq" id="WP_351956053.1">
    <property type="nucleotide sequence ID" value="NZ_JBEOZM010000003.1"/>
</dbReference>
<dbReference type="PROSITE" id="PS50928">
    <property type="entry name" value="ABC_TM1"/>
    <property type="match status" value="1"/>
</dbReference>
<feature type="transmembrane region" description="Helical" evidence="7">
    <location>
        <begin position="153"/>
        <end position="175"/>
    </location>
</feature>
<comment type="caution">
    <text evidence="9">The sequence shown here is derived from an EMBL/GenBank/DDBJ whole genome shotgun (WGS) entry which is preliminary data.</text>
</comment>
<keyword evidence="2 7" id="KW-0813">Transport</keyword>
<dbReference type="InterPro" id="IPR000515">
    <property type="entry name" value="MetI-like"/>
</dbReference>
<dbReference type="InterPro" id="IPR035906">
    <property type="entry name" value="MetI-like_sf"/>
</dbReference>
<feature type="transmembrane region" description="Helical" evidence="7">
    <location>
        <begin position="103"/>
        <end position="122"/>
    </location>
</feature>
<evidence type="ECO:0000256" key="3">
    <source>
        <dbReference type="ARBA" id="ARBA00022475"/>
    </source>
</evidence>
<sequence>MRLTTRSAALLMLPATALYALFVIYPTIRSVLLSLTDAHGVIGGSFVGLDNYREALQDPQVLAALENTLVYTVVVVVVQNALGLGVAYWLYNSPAVRTIARTGLLMPAMMALVAVSYLWSFIYSPVDGPLDAVMDALGLHGLETSWLGDTHTALMAIAVSYMWMYLGYTATIYLSNYLSIPAELMEAAALDGARGWTRFRRIDWPLLAPSLTVNMTLSTIGSLRVFDLPFIMTDGGPANSTQTLSYVVFQDSFKDFRFAYGTAVAVLLLIITVIVGVLLTTVLRRREVAA</sequence>
<feature type="transmembrane region" description="Helical" evidence="7">
    <location>
        <begin position="7"/>
        <end position="28"/>
    </location>
</feature>
<keyword evidence="5 7" id="KW-1133">Transmembrane helix</keyword>
<evidence type="ECO:0000259" key="8">
    <source>
        <dbReference type="PROSITE" id="PS50928"/>
    </source>
</evidence>
<keyword evidence="10" id="KW-1185">Reference proteome</keyword>
<feature type="transmembrane region" description="Helical" evidence="7">
    <location>
        <begin position="258"/>
        <end position="283"/>
    </location>
</feature>
<evidence type="ECO:0000256" key="4">
    <source>
        <dbReference type="ARBA" id="ARBA00022692"/>
    </source>
</evidence>
<comment type="subcellular location">
    <subcellularLocation>
        <location evidence="1 7">Cell membrane</location>
        <topology evidence="1 7">Multi-pass membrane protein</topology>
    </subcellularLocation>
</comment>
<dbReference type="PANTHER" id="PTHR30193">
    <property type="entry name" value="ABC TRANSPORTER PERMEASE PROTEIN"/>
    <property type="match status" value="1"/>
</dbReference>
<dbReference type="InterPro" id="IPR051393">
    <property type="entry name" value="ABC_transporter_permease"/>
</dbReference>
<evidence type="ECO:0000256" key="1">
    <source>
        <dbReference type="ARBA" id="ARBA00004651"/>
    </source>
</evidence>
<evidence type="ECO:0000256" key="6">
    <source>
        <dbReference type="ARBA" id="ARBA00023136"/>
    </source>
</evidence>
<dbReference type="EMBL" id="JBEOZM010000003">
    <property type="protein sequence ID" value="MER6267397.1"/>
    <property type="molecule type" value="Genomic_DNA"/>
</dbReference>
<feature type="transmembrane region" description="Helical" evidence="7">
    <location>
        <begin position="204"/>
        <end position="226"/>
    </location>
</feature>
<feature type="domain" description="ABC transmembrane type-1" evidence="8">
    <location>
        <begin position="65"/>
        <end position="279"/>
    </location>
</feature>
<proteinExistence type="inferred from homology"/>
<evidence type="ECO:0000313" key="10">
    <source>
        <dbReference type="Proteomes" id="UP001490365"/>
    </source>
</evidence>
<evidence type="ECO:0000256" key="2">
    <source>
        <dbReference type="ARBA" id="ARBA00022448"/>
    </source>
</evidence>
<dbReference type="CDD" id="cd06261">
    <property type="entry name" value="TM_PBP2"/>
    <property type="match status" value="1"/>
</dbReference>
<accession>A0ABV1TBI5</accession>
<evidence type="ECO:0000256" key="5">
    <source>
        <dbReference type="ARBA" id="ARBA00022989"/>
    </source>
</evidence>
<protein>
    <submittedName>
        <fullName evidence="9">Sugar ABC transporter permease</fullName>
    </submittedName>
</protein>
<name>A0ABV1TBI5_9ACTN</name>
<dbReference type="Gene3D" id="1.10.3720.10">
    <property type="entry name" value="MetI-like"/>
    <property type="match status" value="1"/>
</dbReference>
<dbReference type="PANTHER" id="PTHR30193:SF37">
    <property type="entry name" value="INNER MEMBRANE ABC TRANSPORTER PERMEASE PROTEIN YCJO"/>
    <property type="match status" value="1"/>
</dbReference>
<comment type="similarity">
    <text evidence="7">Belongs to the binding-protein-dependent transport system permease family.</text>
</comment>
<evidence type="ECO:0000256" key="7">
    <source>
        <dbReference type="RuleBase" id="RU363032"/>
    </source>
</evidence>
<keyword evidence="3" id="KW-1003">Cell membrane</keyword>
<evidence type="ECO:0000313" key="9">
    <source>
        <dbReference type="EMBL" id="MER6267397.1"/>
    </source>
</evidence>
<dbReference type="Proteomes" id="UP001490365">
    <property type="component" value="Unassembled WGS sequence"/>
</dbReference>
<gene>
    <name evidence="9" type="ORF">ABT211_08870</name>
</gene>
<keyword evidence="6 7" id="KW-0472">Membrane</keyword>